<dbReference type="Pfam" id="PF00672">
    <property type="entry name" value="HAMP"/>
    <property type="match status" value="1"/>
</dbReference>
<organism evidence="14 15">
    <name type="scientific">Nitrosomonas stercoris</name>
    <dbReference type="NCBI Taxonomy" id="1444684"/>
    <lineage>
        <taxon>Bacteria</taxon>
        <taxon>Pseudomonadati</taxon>
        <taxon>Pseudomonadota</taxon>
        <taxon>Betaproteobacteria</taxon>
        <taxon>Nitrosomonadales</taxon>
        <taxon>Nitrosomonadaceae</taxon>
        <taxon>Nitrosomonas</taxon>
    </lineage>
</organism>
<dbReference type="SUPFAM" id="SSF55874">
    <property type="entry name" value="ATPase domain of HSP90 chaperone/DNA topoisomerase II/histidine kinase"/>
    <property type="match status" value="1"/>
</dbReference>
<dbReference type="InterPro" id="IPR036097">
    <property type="entry name" value="HisK_dim/P_sf"/>
</dbReference>
<feature type="domain" description="Histidine kinase" evidence="12">
    <location>
        <begin position="261"/>
        <end position="477"/>
    </location>
</feature>
<evidence type="ECO:0000256" key="9">
    <source>
        <dbReference type="ARBA" id="ARBA00023012"/>
    </source>
</evidence>
<reference evidence="14 15" key="1">
    <citation type="submission" date="2019-06" db="EMBL/GenBank/DDBJ databases">
        <title>Nitrosomonas stercoris KYUHI-S whole genome shotgun sequence.</title>
        <authorList>
            <person name="Nakagawa T."/>
            <person name="Tsuchiya Y."/>
            <person name="Takahashi R."/>
        </authorList>
    </citation>
    <scope>NUCLEOTIDE SEQUENCE [LARGE SCALE GENOMIC DNA]</scope>
    <source>
        <strain evidence="14 15">KYUHI-S</strain>
    </source>
</reference>
<dbReference type="PROSITE" id="PS50109">
    <property type="entry name" value="HIS_KIN"/>
    <property type="match status" value="1"/>
</dbReference>
<keyword evidence="9" id="KW-0902">Two-component regulatory system</keyword>
<evidence type="ECO:0000256" key="1">
    <source>
        <dbReference type="ARBA" id="ARBA00000085"/>
    </source>
</evidence>
<protein>
    <recommendedName>
        <fullName evidence="3">histidine kinase</fullName>
        <ecNumber evidence="3">2.7.13.3</ecNumber>
    </recommendedName>
</protein>
<dbReference type="InterPro" id="IPR005467">
    <property type="entry name" value="His_kinase_dom"/>
</dbReference>
<dbReference type="CDD" id="cd06225">
    <property type="entry name" value="HAMP"/>
    <property type="match status" value="1"/>
</dbReference>
<dbReference type="InterPro" id="IPR003660">
    <property type="entry name" value="HAMP_dom"/>
</dbReference>
<evidence type="ECO:0000259" key="12">
    <source>
        <dbReference type="PROSITE" id="PS50109"/>
    </source>
</evidence>
<keyword evidence="5" id="KW-0808">Transferase</keyword>
<dbReference type="InterPro" id="IPR003661">
    <property type="entry name" value="HisK_dim/P_dom"/>
</dbReference>
<comment type="subcellular location">
    <subcellularLocation>
        <location evidence="2">Membrane</location>
    </subcellularLocation>
</comment>
<dbReference type="Gene3D" id="1.10.287.130">
    <property type="match status" value="1"/>
</dbReference>
<dbReference type="Pfam" id="PF00512">
    <property type="entry name" value="HisKA"/>
    <property type="match status" value="1"/>
</dbReference>
<evidence type="ECO:0000256" key="8">
    <source>
        <dbReference type="ARBA" id="ARBA00022989"/>
    </source>
</evidence>
<dbReference type="PANTHER" id="PTHR45436">
    <property type="entry name" value="SENSOR HISTIDINE KINASE YKOH"/>
    <property type="match status" value="1"/>
</dbReference>
<dbReference type="PANTHER" id="PTHR45436:SF5">
    <property type="entry name" value="SENSOR HISTIDINE KINASE TRCS"/>
    <property type="match status" value="1"/>
</dbReference>
<gene>
    <name evidence="14" type="ORF">Nstercoris_01945</name>
</gene>
<dbReference type="AlphaFoldDB" id="A0A4Y1YNC5"/>
<dbReference type="Gene3D" id="6.10.340.10">
    <property type="match status" value="1"/>
</dbReference>
<keyword evidence="4" id="KW-0597">Phosphoprotein</keyword>
<dbReference type="CDD" id="cd00082">
    <property type="entry name" value="HisKA"/>
    <property type="match status" value="1"/>
</dbReference>
<dbReference type="Pfam" id="PF02518">
    <property type="entry name" value="HATPase_c"/>
    <property type="match status" value="1"/>
</dbReference>
<dbReference type="InterPro" id="IPR004358">
    <property type="entry name" value="Sig_transdc_His_kin-like_C"/>
</dbReference>
<dbReference type="Proteomes" id="UP000316473">
    <property type="component" value="Chromosome"/>
</dbReference>
<evidence type="ECO:0000256" key="11">
    <source>
        <dbReference type="SAM" id="Phobius"/>
    </source>
</evidence>
<evidence type="ECO:0000256" key="6">
    <source>
        <dbReference type="ARBA" id="ARBA00022692"/>
    </source>
</evidence>
<evidence type="ECO:0000259" key="13">
    <source>
        <dbReference type="PROSITE" id="PS50885"/>
    </source>
</evidence>
<dbReference type="SUPFAM" id="SSF47384">
    <property type="entry name" value="Homodimeric domain of signal transducing histidine kinase"/>
    <property type="match status" value="1"/>
</dbReference>
<dbReference type="InterPro" id="IPR036890">
    <property type="entry name" value="HATPase_C_sf"/>
</dbReference>
<comment type="catalytic activity">
    <reaction evidence="1">
        <text>ATP + protein L-histidine = ADP + protein N-phospho-L-histidine.</text>
        <dbReference type="EC" id="2.7.13.3"/>
    </reaction>
</comment>
<dbReference type="KEGG" id="nst:Nstercoris_01945"/>
<evidence type="ECO:0000256" key="3">
    <source>
        <dbReference type="ARBA" id="ARBA00012438"/>
    </source>
</evidence>
<keyword evidence="10 11" id="KW-0472">Membrane</keyword>
<accession>A0A4Y1YNC5</accession>
<dbReference type="SMART" id="SM00304">
    <property type="entry name" value="HAMP"/>
    <property type="match status" value="1"/>
</dbReference>
<dbReference type="PRINTS" id="PR00344">
    <property type="entry name" value="BCTRLSENSOR"/>
</dbReference>
<dbReference type="SUPFAM" id="SSF158472">
    <property type="entry name" value="HAMP domain-like"/>
    <property type="match status" value="1"/>
</dbReference>
<dbReference type="GO" id="GO:0005886">
    <property type="term" value="C:plasma membrane"/>
    <property type="evidence" value="ECO:0007669"/>
    <property type="project" value="TreeGrafter"/>
</dbReference>
<sequence>MSIRVKLFLAFLLTILLIVTSMHFFTRWSLEQGFTEFIEKRQQERIDKIIDVLEAYYADHRGWNTLAKNKQDWITLLWQVDPLRHRPPRRIMQLAQQEPANWWPPTLPETSTGKWIPFGLRVMLLDKDKSIIFGQEKLRAQLDLHPIYYEFQVVGFLGLLPGNPVSQASDIYFMEQQTKLFLWIAIGMIVLSALLAWFLAYHFGRPLKQIAAAAKQLATGDYKARLSVTANDEIGQLALNFNNMAAALEQAEQSRRRWVADISHELRTPLAILRGELEAVLDGVHPLNRDTIESLSSDVMRLNRLTEDLYQLALSDQGALSYRKELLNPIPLLQDDLAAFTADFEQKQIVVKWINQLFKPILINADAHRLSQLFRNLLANSLRHTDPEGRLEITVQRLKNQLMIELADSSPGITEQDAAHLFDRFYRIDPSRNRHLGGAGLGLAICSNIVSAHAGTLTAAPSALGGLLIRIQLPIAV</sequence>
<name>A0A4Y1YNC5_9PROT</name>
<dbReference type="PROSITE" id="PS50885">
    <property type="entry name" value="HAMP"/>
    <property type="match status" value="1"/>
</dbReference>
<feature type="transmembrane region" description="Helical" evidence="11">
    <location>
        <begin position="180"/>
        <end position="200"/>
    </location>
</feature>
<dbReference type="InterPro" id="IPR050428">
    <property type="entry name" value="TCS_sensor_his_kinase"/>
</dbReference>
<evidence type="ECO:0000313" key="15">
    <source>
        <dbReference type="Proteomes" id="UP000316473"/>
    </source>
</evidence>
<evidence type="ECO:0000256" key="10">
    <source>
        <dbReference type="ARBA" id="ARBA00023136"/>
    </source>
</evidence>
<dbReference type="SMART" id="SM00388">
    <property type="entry name" value="HisKA"/>
    <property type="match status" value="1"/>
</dbReference>
<proteinExistence type="predicted"/>
<evidence type="ECO:0000256" key="2">
    <source>
        <dbReference type="ARBA" id="ARBA00004370"/>
    </source>
</evidence>
<evidence type="ECO:0000256" key="7">
    <source>
        <dbReference type="ARBA" id="ARBA00022777"/>
    </source>
</evidence>
<keyword evidence="15" id="KW-1185">Reference proteome</keyword>
<keyword evidence="6 11" id="KW-0812">Transmembrane</keyword>
<dbReference type="SMART" id="SM00387">
    <property type="entry name" value="HATPase_c"/>
    <property type="match status" value="1"/>
</dbReference>
<dbReference type="EC" id="2.7.13.3" evidence="3"/>
<feature type="domain" description="HAMP" evidence="13">
    <location>
        <begin position="201"/>
        <end position="253"/>
    </location>
</feature>
<keyword evidence="8 11" id="KW-1133">Transmembrane helix</keyword>
<evidence type="ECO:0000313" key="14">
    <source>
        <dbReference type="EMBL" id="BBL35670.1"/>
    </source>
</evidence>
<dbReference type="InterPro" id="IPR003594">
    <property type="entry name" value="HATPase_dom"/>
</dbReference>
<keyword evidence="7 14" id="KW-0418">Kinase</keyword>
<dbReference type="Gene3D" id="3.30.565.10">
    <property type="entry name" value="Histidine kinase-like ATPase, C-terminal domain"/>
    <property type="match status" value="1"/>
</dbReference>
<evidence type="ECO:0000256" key="5">
    <source>
        <dbReference type="ARBA" id="ARBA00022679"/>
    </source>
</evidence>
<dbReference type="GO" id="GO:0000155">
    <property type="term" value="F:phosphorelay sensor kinase activity"/>
    <property type="evidence" value="ECO:0007669"/>
    <property type="project" value="InterPro"/>
</dbReference>
<dbReference type="EMBL" id="AP019755">
    <property type="protein sequence ID" value="BBL35670.1"/>
    <property type="molecule type" value="Genomic_DNA"/>
</dbReference>
<evidence type="ECO:0000256" key="4">
    <source>
        <dbReference type="ARBA" id="ARBA00022553"/>
    </source>
</evidence>